<name>A0ABX1J9B3_9PSEU</name>
<keyword evidence="3" id="KW-1133">Transmembrane helix</keyword>
<keyword evidence="3" id="KW-0812">Transmembrane</keyword>
<evidence type="ECO:0000256" key="2">
    <source>
        <dbReference type="ARBA" id="ARBA00023136"/>
    </source>
</evidence>
<evidence type="ECO:0000256" key="1">
    <source>
        <dbReference type="ARBA" id="ARBA00004370"/>
    </source>
</evidence>
<keyword evidence="5" id="KW-1185">Reference proteome</keyword>
<evidence type="ECO:0000313" key="5">
    <source>
        <dbReference type="Proteomes" id="UP000715441"/>
    </source>
</evidence>
<proteinExistence type="predicted"/>
<reference evidence="4 5" key="1">
    <citation type="submission" date="2020-04" db="EMBL/GenBank/DDBJ databases">
        <title>Novel species.</title>
        <authorList>
            <person name="Teo W.F.A."/>
            <person name="Lipun K."/>
            <person name="Srisuk N."/>
            <person name="Duangmal K."/>
        </authorList>
    </citation>
    <scope>NUCLEOTIDE SEQUENCE [LARGE SCALE GENOMIC DNA]</scope>
    <source>
        <strain evidence="4 5">K13G38</strain>
    </source>
</reference>
<comment type="subcellular location">
    <subcellularLocation>
        <location evidence="1">Membrane</location>
    </subcellularLocation>
</comment>
<sequence>MSSDETAVMPAPAEDVPGKEPNTGRYVLLGSATLAIAALIVAAIFGIQWWVSSGNGNLSLAQNRDDVSKTTAQAVRAFIAVDYTNVDQYFQQQLAISDNDLAGQLKGNQQNYRQAIIDAKTKVTDVNVMDVGVEELNTHDGKANALAAVSYVVNRDGQQPAPKMQRLELQLTKVGDAWKLSSIGSVPTVAGS</sequence>
<evidence type="ECO:0000256" key="3">
    <source>
        <dbReference type="SAM" id="Phobius"/>
    </source>
</evidence>
<organism evidence="4 5">
    <name type="scientific">Amycolatopsis acididurans</name>
    <dbReference type="NCBI Taxonomy" id="2724524"/>
    <lineage>
        <taxon>Bacteria</taxon>
        <taxon>Bacillati</taxon>
        <taxon>Actinomycetota</taxon>
        <taxon>Actinomycetes</taxon>
        <taxon>Pseudonocardiales</taxon>
        <taxon>Pseudonocardiaceae</taxon>
        <taxon>Amycolatopsis</taxon>
    </lineage>
</organism>
<dbReference type="EMBL" id="JAAXLS010000022">
    <property type="protein sequence ID" value="NKQ56385.1"/>
    <property type="molecule type" value="Genomic_DNA"/>
</dbReference>
<feature type="transmembrane region" description="Helical" evidence="3">
    <location>
        <begin position="26"/>
        <end position="51"/>
    </location>
</feature>
<accession>A0ABX1J9B3</accession>
<keyword evidence="2 3" id="KW-0472">Membrane</keyword>
<protein>
    <recommendedName>
        <fullName evidence="6">Mce-associated membrane protein</fullName>
    </recommendedName>
</protein>
<evidence type="ECO:0008006" key="6">
    <source>
        <dbReference type="Google" id="ProtNLM"/>
    </source>
</evidence>
<gene>
    <name evidence="4" type="ORF">HFP15_26250</name>
</gene>
<dbReference type="Proteomes" id="UP000715441">
    <property type="component" value="Unassembled WGS sequence"/>
</dbReference>
<evidence type="ECO:0000313" key="4">
    <source>
        <dbReference type="EMBL" id="NKQ56385.1"/>
    </source>
</evidence>
<comment type="caution">
    <text evidence="4">The sequence shown here is derived from an EMBL/GenBank/DDBJ whole genome shotgun (WGS) entry which is preliminary data.</text>
</comment>
<dbReference type="RefSeq" id="WP_168519419.1">
    <property type="nucleotide sequence ID" value="NZ_JAAXLS010000022.1"/>
</dbReference>
<dbReference type="PANTHER" id="PTHR37042:SF4">
    <property type="entry name" value="OUTER MEMBRANE PROTEIN RV1973"/>
    <property type="match status" value="1"/>
</dbReference>
<dbReference type="PANTHER" id="PTHR37042">
    <property type="entry name" value="OUTER MEMBRANE PROTEIN RV1973"/>
    <property type="match status" value="1"/>
</dbReference>